<dbReference type="Proteomes" id="UP000738359">
    <property type="component" value="Unassembled WGS sequence"/>
</dbReference>
<keyword evidence="8" id="KW-1185">Reference proteome</keyword>
<dbReference type="SUPFAM" id="SSF48264">
    <property type="entry name" value="Cytochrome P450"/>
    <property type="match status" value="1"/>
</dbReference>
<evidence type="ECO:0000313" key="7">
    <source>
        <dbReference type="EMBL" id="KAF9965723.1"/>
    </source>
</evidence>
<gene>
    <name evidence="7" type="ORF">BGZ70_004236</name>
</gene>
<reference evidence="7" key="1">
    <citation type="journal article" date="2020" name="Fungal Divers.">
        <title>Resolving the Mortierellaceae phylogeny through synthesis of multi-gene phylogenetics and phylogenomics.</title>
        <authorList>
            <person name="Vandepol N."/>
            <person name="Liber J."/>
            <person name="Desiro A."/>
            <person name="Na H."/>
            <person name="Kennedy M."/>
            <person name="Barry K."/>
            <person name="Grigoriev I.V."/>
            <person name="Miller A.N."/>
            <person name="O'Donnell K."/>
            <person name="Stajich J.E."/>
            <person name="Bonito G."/>
        </authorList>
    </citation>
    <scope>NUCLEOTIDE SEQUENCE</scope>
    <source>
        <strain evidence="7">CK1249</strain>
    </source>
</reference>
<dbReference type="InterPro" id="IPR002403">
    <property type="entry name" value="Cyt_P450_E_grp-IV"/>
</dbReference>
<name>A0A9P6JDD7_MORAP</name>
<dbReference type="AlphaFoldDB" id="A0A9P6JDD7"/>
<evidence type="ECO:0008006" key="9">
    <source>
        <dbReference type="Google" id="ProtNLM"/>
    </source>
</evidence>
<dbReference type="PROSITE" id="PS00086">
    <property type="entry name" value="CYTOCHROME_P450"/>
    <property type="match status" value="1"/>
</dbReference>
<evidence type="ECO:0000256" key="3">
    <source>
        <dbReference type="ARBA" id="ARBA00022723"/>
    </source>
</evidence>
<dbReference type="InterPro" id="IPR017972">
    <property type="entry name" value="Cyt_P450_CS"/>
</dbReference>
<dbReference type="CDD" id="cd11041">
    <property type="entry name" value="CYP503A1-like"/>
    <property type="match status" value="1"/>
</dbReference>
<dbReference type="GO" id="GO:0020037">
    <property type="term" value="F:heme binding"/>
    <property type="evidence" value="ECO:0007669"/>
    <property type="project" value="InterPro"/>
</dbReference>
<dbReference type="InterPro" id="IPR036396">
    <property type="entry name" value="Cyt_P450_sf"/>
</dbReference>
<proteinExistence type="inferred from homology"/>
<protein>
    <recommendedName>
        <fullName evidence="9">Cytochrome P450</fullName>
    </recommendedName>
</protein>
<organism evidence="7 8">
    <name type="scientific">Mortierella alpina</name>
    <name type="common">Oleaginous fungus</name>
    <name type="synonym">Mortierella renispora</name>
    <dbReference type="NCBI Taxonomy" id="64518"/>
    <lineage>
        <taxon>Eukaryota</taxon>
        <taxon>Fungi</taxon>
        <taxon>Fungi incertae sedis</taxon>
        <taxon>Mucoromycota</taxon>
        <taxon>Mortierellomycotina</taxon>
        <taxon>Mortierellomycetes</taxon>
        <taxon>Mortierellales</taxon>
        <taxon>Mortierellaceae</taxon>
        <taxon>Mortierella</taxon>
    </lineage>
</organism>
<dbReference type="PRINTS" id="PR00465">
    <property type="entry name" value="EP450IV"/>
</dbReference>
<keyword evidence="5 6" id="KW-0349">Heme</keyword>
<dbReference type="PANTHER" id="PTHR46206">
    <property type="entry name" value="CYTOCHROME P450"/>
    <property type="match status" value="1"/>
</dbReference>
<evidence type="ECO:0000313" key="8">
    <source>
        <dbReference type="Proteomes" id="UP000738359"/>
    </source>
</evidence>
<dbReference type="OrthoDB" id="1844152at2759"/>
<keyword evidence="4 5" id="KW-0408">Iron</keyword>
<keyword evidence="6" id="KW-0503">Monooxygenase</keyword>
<comment type="caution">
    <text evidence="7">The sequence shown here is derived from an EMBL/GenBank/DDBJ whole genome shotgun (WGS) entry which is preliminary data.</text>
</comment>
<dbReference type="GO" id="GO:0005506">
    <property type="term" value="F:iron ion binding"/>
    <property type="evidence" value="ECO:0007669"/>
    <property type="project" value="InterPro"/>
</dbReference>
<dbReference type="PANTHER" id="PTHR46206:SF7">
    <property type="entry name" value="P450, PUTATIVE (EUROFUNG)-RELATED"/>
    <property type="match status" value="1"/>
</dbReference>
<dbReference type="Pfam" id="PF00067">
    <property type="entry name" value="p450"/>
    <property type="match status" value="2"/>
</dbReference>
<dbReference type="GO" id="GO:0004497">
    <property type="term" value="F:monooxygenase activity"/>
    <property type="evidence" value="ECO:0007669"/>
    <property type="project" value="UniProtKB-KW"/>
</dbReference>
<evidence type="ECO:0000256" key="4">
    <source>
        <dbReference type="ARBA" id="ARBA00023004"/>
    </source>
</evidence>
<dbReference type="EMBL" id="JAAAHY010000227">
    <property type="protein sequence ID" value="KAF9965723.1"/>
    <property type="molecule type" value="Genomic_DNA"/>
</dbReference>
<evidence type="ECO:0000256" key="2">
    <source>
        <dbReference type="ARBA" id="ARBA00010617"/>
    </source>
</evidence>
<keyword evidence="6" id="KW-0560">Oxidoreductase</keyword>
<dbReference type="Gene3D" id="1.10.630.10">
    <property type="entry name" value="Cytochrome P450"/>
    <property type="match status" value="1"/>
</dbReference>
<dbReference type="InterPro" id="IPR001128">
    <property type="entry name" value="Cyt_P450"/>
</dbReference>
<comment type="cofactor">
    <cofactor evidence="1 5">
        <name>heme</name>
        <dbReference type="ChEBI" id="CHEBI:30413"/>
    </cofactor>
</comment>
<accession>A0A9P6JDD7</accession>
<dbReference type="GO" id="GO:0016705">
    <property type="term" value="F:oxidoreductase activity, acting on paired donors, with incorporation or reduction of molecular oxygen"/>
    <property type="evidence" value="ECO:0007669"/>
    <property type="project" value="InterPro"/>
</dbReference>
<comment type="similarity">
    <text evidence="2 6">Belongs to the cytochrome P450 family.</text>
</comment>
<sequence length="553" mass="62028">MLDLLSSSGPEAALVFKTALPIGIGLASAAFLTIKAVTRGTPSIDKSIPTTSLRHGETTHDAEYEENPDLFVLRCEEQYGAVFNCYLRNRLYTVISEPLVREVFMTDDLSVAEAVDELSGLHAQTMSITKSRRDFSDPAFHAMVRDNITPNLPLFTPKIVECILAVIERDLGCPQNRKLIEHPLLMFQDAITSAMAAVFMGDEAAKDRKILHSFIHCTEDLARIINPNARNNRWHALLNKLKYTVTSPLRKHVQVLVDFATPIIQERRRQEAEALEKGIEYKRPLDIMQGILDNFDKYGVLDLEDVCGHLIVLVLGAVHSTSDGSTYLCYYLAAFPECIEPLYQEQIEVLDQICKEREEQRQSKLVCGDGLSVEDFTGTNLDPRNDRDLSSLAVKRMVKMDSFVREYLRFRSERVELAHMAKNDVVFSNGMIIHKGGKVLINLRSVHHNPETQGDDPTEFRPWRFVGKGKAATKVSTDFLPFGMGKHACPGRFLAIQEIKTIGALMVSRYSKIEMQDSSKRMKALLSRIGDPVPTGLYFTGRCTGLNATKSSS</sequence>
<keyword evidence="3 5" id="KW-0479">Metal-binding</keyword>
<evidence type="ECO:0000256" key="6">
    <source>
        <dbReference type="RuleBase" id="RU000461"/>
    </source>
</evidence>
<feature type="binding site" description="axial binding residue" evidence="5">
    <location>
        <position position="489"/>
    </location>
    <ligand>
        <name>heme</name>
        <dbReference type="ChEBI" id="CHEBI:30413"/>
    </ligand>
    <ligandPart>
        <name>Fe</name>
        <dbReference type="ChEBI" id="CHEBI:18248"/>
    </ligandPart>
</feature>
<evidence type="ECO:0000256" key="5">
    <source>
        <dbReference type="PIRSR" id="PIRSR602403-1"/>
    </source>
</evidence>
<evidence type="ECO:0000256" key="1">
    <source>
        <dbReference type="ARBA" id="ARBA00001971"/>
    </source>
</evidence>